<dbReference type="VEuPathDB" id="VectorBase:CPIJ006270"/>
<dbReference type="HOGENOM" id="CLU_1662521_0_0_1"/>
<gene>
    <name evidence="3" type="primary">6037865</name>
    <name evidence="2" type="ORF">CpipJ_CPIJ006270</name>
</gene>
<evidence type="ECO:0000256" key="1">
    <source>
        <dbReference type="SAM" id="Phobius"/>
    </source>
</evidence>
<keyword evidence="1" id="KW-1133">Transmembrane helix</keyword>
<reference evidence="3" key="2">
    <citation type="submission" date="2020-05" db="UniProtKB">
        <authorList>
            <consortium name="EnsemblMetazoa"/>
        </authorList>
    </citation>
    <scope>IDENTIFICATION</scope>
    <source>
        <strain evidence="3">JHB</strain>
    </source>
</reference>
<evidence type="ECO:0000313" key="4">
    <source>
        <dbReference type="Proteomes" id="UP000002320"/>
    </source>
</evidence>
<name>B0WGA2_CULQU</name>
<protein>
    <submittedName>
        <fullName evidence="2 3">Uncharacterized protein</fullName>
    </submittedName>
</protein>
<keyword evidence="1" id="KW-0812">Transmembrane</keyword>
<keyword evidence="1" id="KW-0472">Membrane</keyword>
<dbReference type="Proteomes" id="UP000002320">
    <property type="component" value="Unassembled WGS sequence"/>
</dbReference>
<feature type="transmembrane region" description="Helical" evidence="1">
    <location>
        <begin position="77"/>
        <end position="102"/>
    </location>
</feature>
<dbReference type="KEGG" id="cqu:CpipJ_CPIJ006270"/>
<dbReference type="OrthoDB" id="10052065at2759"/>
<proteinExistence type="predicted"/>
<dbReference type="AlphaFoldDB" id="B0WGA2"/>
<keyword evidence="4" id="KW-1185">Reference proteome</keyword>
<dbReference type="EnsemblMetazoa" id="CPIJ006270-RA">
    <property type="protein sequence ID" value="CPIJ006270-PA"/>
    <property type="gene ID" value="CPIJ006270"/>
</dbReference>
<dbReference type="EMBL" id="DS231924">
    <property type="protein sequence ID" value="EDS26840.1"/>
    <property type="molecule type" value="Genomic_DNA"/>
</dbReference>
<dbReference type="InParanoid" id="B0WGA2"/>
<organism>
    <name type="scientific">Culex quinquefasciatus</name>
    <name type="common">Southern house mosquito</name>
    <name type="synonym">Culex pungens</name>
    <dbReference type="NCBI Taxonomy" id="7176"/>
    <lineage>
        <taxon>Eukaryota</taxon>
        <taxon>Metazoa</taxon>
        <taxon>Ecdysozoa</taxon>
        <taxon>Arthropoda</taxon>
        <taxon>Hexapoda</taxon>
        <taxon>Insecta</taxon>
        <taxon>Pterygota</taxon>
        <taxon>Neoptera</taxon>
        <taxon>Endopterygota</taxon>
        <taxon>Diptera</taxon>
        <taxon>Nematocera</taxon>
        <taxon>Culicoidea</taxon>
        <taxon>Culicidae</taxon>
        <taxon>Culicinae</taxon>
        <taxon>Culicini</taxon>
        <taxon>Culex</taxon>
        <taxon>Culex</taxon>
    </lineage>
</organism>
<evidence type="ECO:0000313" key="2">
    <source>
        <dbReference type="EMBL" id="EDS26840.1"/>
    </source>
</evidence>
<sequence length="159" mass="17776">MASTQLATSRTRFTRNEAKVGSVVHTNPTTIVNAEEFYAHLDVMENGTKLTELQALLNDLRNLKACRPLDHKTYTTLFIGLMVEWGGVIKAFIAVLSVIQFLGCLSLRESIPFDASHVKIQSELQVNRKTTLSVSGSIIQLYGKLTCFRDQYTSHVVDK</sequence>
<dbReference type="VEuPathDB" id="VectorBase:CQUJHB000456"/>
<accession>B0WGA2</accession>
<evidence type="ECO:0000313" key="3">
    <source>
        <dbReference type="EnsemblMetazoa" id="CPIJ006270-PA"/>
    </source>
</evidence>
<reference evidence="2" key="1">
    <citation type="submission" date="2007-03" db="EMBL/GenBank/DDBJ databases">
        <title>Annotation of Culex pipiens quinquefasciatus.</title>
        <authorList>
            <consortium name="The Broad Institute Genome Sequencing Platform"/>
            <person name="Atkinson P.W."/>
            <person name="Hemingway J."/>
            <person name="Christensen B.M."/>
            <person name="Higgs S."/>
            <person name="Kodira C."/>
            <person name="Hannick L."/>
            <person name="Megy K."/>
            <person name="O'Leary S."/>
            <person name="Pearson M."/>
            <person name="Haas B.J."/>
            <person name="Mauceli E."/>
            <person name="Wortman J.R."/>
            <person name="Lee N.H."/>
            <person name="Guigo R."/>
            <person name="Stanke M."/>
            <person name="Alvarado L."/>
            <person name="Amedeo P."/>
            <person name="Antoine C.H."/>
            <person name="Arensburger P."/>
            <person name="Bidwell S.L."/>
            <person name="Crawford M."/>
            <person name="Camaro F."/>
            <person name="Devon K."/>
            <person name="Engels R."/>
            <person name="Hammond M."/>
            <person name="Howarth C."/>
            <person name="Koehrsen M."/>
            <person name="Lawson D."/>
            <person name="Montgomery P."/>
            <person name="Nene V."/>
            <person name="Nusbaum C."/>
            <person name="Puiu D."/>
            <person name="Romero-Severson J."/>
            <person name="Severson D.W."/>
            <person name="Shumway M."/>
            <person name="Sisk P."/>
            <person name="Stolte C."/>
            <person name="Zeng Q."/>
            <person name="Eisenstadt E."/>
            <person name="Fraser-Liggett C."/>
            <person name="Strausberg R."/>
            <person name="Galagan J."/>
            <person name="Birren B."/>
            <person name="Collins F.H."/>
        </authorList>
    </citation>
    <scope>NUCLEOTIDE SEQUENCE [LARGE SCALE GENOMIC DNA]</scope>
    <source>
        <strain evidence="2">JHB</strain>
    </source>
</reference>